<dbReference type="InterPro" id="IPR013538">
    <property type="entry name" value="ASHA1/2-like_C"/>
</dbReference>
<dbReference type="InterPro" id="IPR023393">
    <property type="entry name" value="START-like_dom_sf"/>
</dbReference>
<dbReference type="Pfam" id="PF08327">
    <property type="entry name" value="AHSA1"/>
    <property type="match status" value="1"/>
</dbReference>
<reference evidence="3" key="2">
    <citation type="submission" date="2020-09" db="EMBL/GenBank/DDBJ databases">
        <authorList>
            <person name="Sun Q."/>
            <person name="Kim S."/>
        </authorList>
    </citation>
    <scope>NUCLEOTIDE SEQUENCE</scope>
    <source>
        <strain evidence="3">KCTC 12113</strain>
    </source>
</reference>
<protein>
    <submittedName>
        <fullName evidence="3">Activator of HSP90 ATPase</fullName>
    </submittedName>
</protein>
<reference evidence="3" key="1">
    <citation type="journal article" date="2014" name="Int. J. Syst. Evol. Microbiol.">
        <title>Complete genome sequence of Corynebacterium casei LMG S-19264T (=DSM 44701T), isolated from a smear-ripened cheese.</title>
        <authorList>
            <consortium name="US DOE Joint Genome Institute (JGI-PGF)"/>
            <person name="Walter F."/>
            <person name="Albersmeier A."/>
            <person name="Kalinowski J."/>
            <person name="Ruckert C."/>
        </authorList>
    </citation>
    <scope>NUCLEOTIDE SEQUENCE</scope>
    <source>
        <strain evidence="3">KCTC 12113</strain>
    </source>
</reference>
<comment type="caution">
    <text evidence="3">The sequence shown here is derived from an EMBL/GenBank/DDBJ whole genome shotgun (WGS) entry which is preliminary data.</text>
</comment>
<dbReference type="SUPFAM" id="SSF55961">
    <property type="entry name" value="Bet v1-like"/>
    <property type="match status" value="1"/>
</dbReference>
<organism evidence="3 4">
    <name type="scientific">Arenibacter certesii</name>
    <dbReference type="NCBI Taxonomy" id="228955"/>
    <lineage>
        <taxon>Bacteria</taxon>
        <taxon>Pseudomonadati</taxon>
        <taxon>Bacteroidota</taxon>
        <taxon>Flavobacteriia</taxon>
        <taxon>Flavobacteriales</taxon>
        <taxon>Flavobacteriaceae</taxon>
        <taxon>Arenibacter</taxon>
    </lineage>
</organism>
<name>A0A918J2U8_9FLAO</name>
<comment type="similarity">
    <text evidence="1">Belongs to the AHA1 family.</text>
</comment>
<gene>
    <name evidence="3" type="ORF">GCM10007383_27980</name>
</gene>
<dbReference type="CDD" id="cd08897">
    <property type="entry name" value="SRPBCC_CalC_Aha1-like_4"/>
    <property type="match status" value="1"/>
</dbReference>
<proteinExistence type="inferred from homology"/>
<dbReference type="Gene3D" id="3.30.530.20">
    <property type="match status" value="1"/>
</dbReference>
<evidence type="ECO:0000256" key="1">
    <source>
        <dbReference type="ARBA" id="ARBA00006817"/>
    </source>
</evidence>
<dbReference type="RefSeq" id="WP_026814196.1">
    <property type="nucleotide sequence ID" value="NZ_BMWP01000020.1"/>
</dbReference>
<feature type="domain" description="Activator of Hsp90 ATPase homologue 1/2-like C-terminal" evidence="2">
    <location>
        <begin position="16"/>
        <end position="138"/>
    </location>
</feature>
<evidence type="ECO:0000313" key="4">
    <source>
        <dbReference type="Proteomes" id="UP000634668"/>
    </source>
</evidence>
<dbReference type="Proteomes" id="UP000634668">
    <property type="component" value="Unassembled WGS sequence"/>
</dbReference>
<evidence type="ECO:0000259" key="2">
    <source>
        <dbReference type="Pfam" id="PF08327"/>
    </source>
</evidence>
<accession>A0A918J2U8</accession>
<keyword evidence="4" id="KW-1185">Reference proteome</keyword>
<dbReference type="EMBL" id="BMWP01000020">
    <property type="protein sequence ID" value="GGW41615.1"/>
    <property type="molecule type" value="Genomic_DNA"/>
</dbReference>
<evidence type="ECO:0000313" key="3">
    <source>
        <dbReference type="EMBL" id="GGW41615.1"/>
    </source>
</evidence>
<sequence length="141" mass="16241">MKSKNPTITVQTTVKADINKVWDLWTKPEHIKNWNFATDEWCCPKAENDLKPNGKFSWRMVAKDGSMGFDFTGDYEKIIEKELITYKMSDGRIVKIDFSENGNEVTVSETFDAEGTNSDEQQRAGWQAILGNFKKYVESEK</sequence>
<dbReference type="AlphaFoldDB" id="A0A918J2U8"/>